<feature type="transmembrane region" description="Helical" evidence="10">
    <location>
        <begin position="144"/>
        <end position="161"/>
    </location>
</feature>
<keyword evidence="4" id="KW-0762">Sugar transport</keyword>
<dbReference type="PANTHER" id="PTHR23500">
    <property type="entry name" value="SOLUTE CARRIER FAMILY 2, FACILITATED GLUCOSE TRANSPORTER"/>
    <property type="match status" value="1"/>
</dbReference>
<evidence type="ECO:0000256" key="3">
    <source>
        <dbReference type="ARBA" id="ARBA00022448"/>
    </source>
</evidence>
<keyword evidence="5 10" id="KW-0812">Transmembrane</keyword>
<dbReference type="InterPro" id="IPR044778">
    <property type="entry name" value="MFS_STP/MST-like_plant"/>
</dbReference>
<dbReference type="NCBIfam" id="TIGR00879">
    <property type="entry name" value="SP"/>
    <property type="match status" value="1"/>
</dbReference>
<reference evidence="13" key="1">
    <citation type="journal article" date="2017" name="Cell">
        <title>Insights into land plant evolution garnered from the Marchantia polymorpha genome.</title>
        <authorList>
            <person name="Bowman J.L."/>
            <person name="Kohchi T."/>
            <person name="Yamato K.T."/>
            <person name="Jenkins J."/>
            <person name="Shu S."/>
            <person name="Ishizaki K."/>
            <person name="Yamaoka S."/>
            <person name="Nishihama R."/>
            <person name="Nakamura Y."/>
            <person name="Berger F."/>
            <person name="Adam C."/>
            <person name="Aki S.S."/>
            <person name="Althoff F."/>
            <person name="Araki T."/>
            <person name="Arteaga-Vazquez M.A."/>
            <person name="Balasubrmanian S."/>
            <person name="Barry K."/>
            <person name="Bauer D."/>
            <person name="Boehm C.R."/>
            <person name="Briginshaw L."/>
            <person name="Caballero-Perez J."/>
            <person name="Catarino B."/>
            <person name="Chen F."/>
            <person name="Chiyoda S."/>
            <person name="Chovatia M."/>
            <person name="Davies K.M."/>
            <person name="Delmans M."/>
            <person name="Demura T."/>
            <person name="Dierschke T."/>
            <person name="Dolan L."/>
            <person name="Dorantes-Acosta A.E."/>
            <person name="Eklund D.M."/>
            <person name="Florent S.N."/>
            <person name="Flores-Sandoval E."/>
            <person name="Fujiyama A."/>
            <person name="Fukuzawa H."/>
            <person name="Galik B."/>
            <person name="Grimanelli D."/>
            <person name="Grimwood J."/>
            <person name="Grossniklaus U."/>
            <person name="Hamada T."/>
            <person name="Haseloff J."/>
            <person name="Hetherington A.J."/>
            <person name="Higo A."/>
            <person name="Hirakawa Y."/>
            <person name="Hundley H.N."/>
            <person name="Ikeda Y."/>
            <person name="Inoue K."/>
            <person name="Inoue S.I."/>
            <person name="Ishida S."/>
            <person name="Jia Q."/>
            <person name="Kakita M."/>
            <person name="Kanazawa T."/>
            <person name="Kawai Y."/>
            <person name="Kawashima T."/>
            <person name="Kennedy M."/>
            <person name="Kinose K."/>
            <person name="Kinoshita T."/>
            <person name="Kohara Y."/>
            <person name="Koide E."/>
            <person name="Komatsu K."/>
            <person name="Kopischke S."/>
            <person name="Kubo M."/>
            <person name="Kyozuka J."/>
            <person name="Lagercrantz U."/>
            <person name="Lin S.S."/>
            <person name="Lindquist E."/>
            <person name="Lipzen A.M."/>
            <person name="Lu C.W."/>
            <person name="De Luna E."/>
            <person name="Martienssen R.A."/>
            <person name="Minamino N."/>
            <person name="Mizutani M."/>
            <person name="Mizutani M."/>
            <person name="Mochizuki N."/>
            <person name="Monte I."/>
            <person name="Mosher R."/>
            <person name="Nagasaki H."/>
            <person name="Nakagami H."/>
            <person name="Naramoto S."/>
            <person name="Nishitani K."/>
            <person name="Ohtani M."/>
            <person name="Okamoto T."/>
            <person name="Okumura M."/>
            <person name="Phillips J."/>
            <person name="Pollak B."/>
            <person name="Reinders A."/>
            <person name="Rovekamp M."/>
            <person name="Sano R."/>
            <person name="Sawa S."/>
            <person name="Schmid M.W."/>
            <person name="Shirakawa M."/>
            <person name="Solano R."/>
            <person name="Spunde A."/>
            <person name="Suetsugu N."/>
            <person name="Sugano S."/>
            <person name="Sugiyama A."/>
            <person name="Sun R."/>
            <person name="Suzuki Y."/>
            <person name="Takenaka M."/>
            <person name="Takezawa D."/>
            <person name="Tomogane H."/>
            <person name="Tsuzuki M."/>
            <person name="Ueda T."/>
            <person name="Umeda M."/>
            <person name="Ward J.M."/>
            <person name="Watanabe Y."/>
            <person name="Yazaki K."/>
            <person name="Yokoyama R."/>
            <person name="Yoshitake Y."/>
            <person name="Yotsui I."/>
            <person name="Zachgo S."/>
            <person name="Schmutz J."/>
        </authorList>
    </citation>
    <scope>NUCLEOTIDE SEQUENCE [LARGE SCALE GENOMIC DNA]</scope>
    <source>
        <strain evidence="13">Tak-1</strain>
    </source>
</reference>
<evidence type="ECO:0000256" key="8">
    <source>
        <dbReference type="ARBA" id="ARBA00023136"/>
    </source>
</evidence>
<dbReference type="EMBL" id="KZ772674">
    <property type="protein sequence ID" value="PTQ49636.1"/>
    <property type="molecule type" value="Genomic_DNA"/>
</dbReference>
<evidence type="ECO:0000259" key="11">
    <source>
        <dbReference type="PROSITE" id="PS50850"/>
    </source>
</evidence>
<dbReference type="AlphaFoldDB" id="A0A2R6XU85"/>
<dbReference type="GO" id="GO:0015293">
    <property type="term" value="F:symporter activity"/>
    <property type="evidence" value="ECO:0007669"/>
    <property type="project" value="UniProtKB-KW"/>
</dbReference>
<dbReference type="InterPro" id="IPR003663">
    <property type="entry name" value="Sugar/inositol_transpt"/>
</dbReference>
<dbReference type="PROSITE" id="PS50850">
    <property type="entry name" value="MFS"/>
    <property type="match status" value="1"/>
</dbReference>
<dbReference type="GO" id="GO:0015145">
    <property type="term" value="F:monosaccharide transmembrane transporter activity"/>
    <property type="evidence" value="ECO:0007669"/>
    <property type="project" value="InterPro"/>
</dbReference>
<keyword evidence="7 10" id="KW-1133">Transmembrane helix</keyword>
<accession>A0A2R6XU85</accession>
<feature type="transmembrane region" description="Helical" evidence="10">
    <location>
        <begin position="453"/>
        <end position="473"/>
    </location>
</feature>
<feature type="transmembrane region" description="Helical" evidence="10">
    <location>
        <begin position="85"/>
        <end position="105"/>
    </location>
</feature>
<dbReference type="Gene3D" id="1.20.1250.20">
    <property type="entry name" value="MFS general substrate transporter like domains"/>
    <property type="match status" value="1"/>
</dbReference>
<dbReference type="PROSITE" id="PS00217">
    <property type="entry name" value="SUGAR_TRANSPORT_2"/>
    <property type="match status" value="1"/>
</dbReference>
<dbReference type="Proteomes" id="UP000244005">
    <property type="component" value="Unassembled WGS sequence"/>
</dbReference>
<evidence type="ECO:0000256" key="5">
    <source>
        <dbReference type="ARBA" id="ARBA00022692"/>
    </source>
</evidence>
<feature type="transmembrane region" description="Helical" evidence="10">
    <location>
        <begin position="205"/>
        <end position="224"/>
    </location>
</feature>
<feature type="transmembrane region" description="Helical" evidence="10">
    <location>
        <begin position="323"/>
        <end position="341"/>
    </location>
</feature>
<organism evidence="12 13">
    <name type="scientific">Marchantia polymorpha</name>
    <name type="common">Common liverwort</name>
    <name type="synonym">Marchantia aquatica</name>
    <dbReference type="NCBI Taxonomy" id="3197"/>
    <lineage>
        <taxon>Eukaryota</taxon>
        <taxon>Viridiplantae</taxon>
        <taxon>Streptophyta</taxon>
        <taxon>Embryophyta</taxon>
        <taxon>Marchantiophyta</taxon>
        <taxon>Marchantiopsida</taxon>
        <taxon>Marchantiidae</taxon>
        <taxon>Marchantiales</taxon>
        <taxon>Marchantiaceae</taxon>
        <taxon>Marchantia</taxon>
    </lineage>
</organism>
<proteinExistence type="inferred from homology"/>
<dbReference type="FunFam" id="1.20.1250.20:FF:000002">
    <property type="entry name" value="Sugar transport protein 13"/>
    <property type="match status" value="1"/>
</dbReference>
<keyword evidence="3 9" id="KW-0813">Transport</keyword>
<feature type="domain" description="Major facilitator superfamily (MFS) profile" evidence="11">
    <location>
        <begin position="32"/>
        <end position="477"/>
    </location>
</feature>
<keyword evidence="8 10" id="KW-0472">Membrane</keyword>
<dbReference type="InterPro" id="IPR005829">
    <property type="entry name" value="Sugar_transporter_CS"/>
</dbReference>
<evidence type="ECO:0000256" key="4">
    <source>
        <dbReference type="ARBA" id="ARBA00022597"/>
    </source>
</evidence>
<feature type="transmembrane region" description="Helical" evidence="10">
    <location>
        <begin position="287"/>
        <end position="311"/>
    </location>
</feature>
<evidence type="ECO:0000256" key="2">
    <source>
        <dbReference type="ARBA" id="ARBA00010992"/>
    </source>
</evidence>
<keyword evidence="6" id="KW-0769">Symport</keyword>
<evidence type="ECO:0000313" key="13">
    <source>
        <dbReference type="Proteomes" id="UP000244005"/>
    </source>
</evidence>
<dbReference type="PANTHER" id="PTHR23500:SF14">
    <property type="entry name" value="SUGAR TRANSPORT PROTEIN 14"/>
    <property type="match status" value="1"/>
</dbReference>
<comment type="subcellular location">
    <subcellularLocation>
        <location evidence="1">Membrane</location>
        <topology evidence="1">Multi-pass membrane protein</topology>
    </subcellularLocation>
</comment>
<feature type="transmembrane region" description="Helical" evidence="10">
    <location>
        <begin position="25"/>
        <end position="47"/>
    </location>
</feature>
<evidence type="ECO:0000256" key="10">
    <source>
        <dbReference type="SAM" id="Phobius"/>
    </source>
</evidence>
<dbReference type="PROSITE" id="PS00216">
    <property type="entry name" value="SUGAR_TRANSPORT_1"/>
    <property type="match status" value="1"/>
</dbReference>
<evidence type="ECO:0000256" key="6">
    <source>
        <dbReference type="ARBA" id="ARBA00022847"/>
    </source>
</evidence>
<dbReference type="InterPro" id="IPR005828">
    <property type="entry name" value="MFS_sugar_transport-like"/>
</dbReference>
<feature type="transmembrane region" description="Helical" evidence="10">
    <location>
        <begin position="117"/>
        <end position="138"/>
    </location>
</feature>
<keyword evidence="13" id="KW-1185">Reference proteome</keyword>
<evidence type="ECO:0000313" key="12">
    <source>
        <dbReference type="EMBL" id="PTQ49636.1"/>
    </source>
</evidence>
<dbReference type="InterPro" id="IPR036259">
    <property type="entry name" value="MFS_trans_sf"/>
</dbReference>
<comment type="similarity">
    <text evidence="2 9">Belongs to the major facilitator superfamily. Sugar transporter (TC 2.A.1.1) family.</text>
</comment>
<dbReference type="GO" id="GO:0016020">
    <property type="term" value="C:membrane"/>
    <property type="evidence" value="ECO:0007669"/>
    <property type="project" value="UniProtKB-SubCell"/>
</dbReference>
<evidence type="ECO:0000256" key="7">
    <source>
        <dbReference type="ARBA" id="ARBA00022989"/>
    </source>
</evidence>
<dbReference type="PRINTS" id="PR00171">
    <property type="entry name" value="SUGRTRNSPORT"/>
</dbReference>
<feature type="transmembrane region" description="Helical" evidence="10">
    <location>
        <begin position="384"/>
        <end position="411"/>
    </location>
</feature>
<name>A0A2R6XU85_MARPO</name>
<dbReference type="CDD" id="cd17361">
    <property type="entry name" value="MFS_STP"/>
    <property type="match status" value="1"/>
</dbReference>
<evidence type="ECO:0000256" key="1">
    <source>
        <dbReference type="ARBA" id="ARBA00004141"/>
    </source>
</evidence>
<feature type="transmembrane region" description="Helical" evidence="10">
    <location>
        <begin position="173"/>
        <end position="193"/>
    </location>
</feature>
<dbReference type="InterPro" id="IPR045262">
    <property type="entry name" value="STP/PLT_plant"/>
</dbReference>
<feature type="transmembrane region" description="Helical" evidence="10">
    <location>
        <begin position="353"/>
        <end position="372"/>
    </location>
</feature>
<dbReference type="InterPro" id="IPR020846">
    <property type="entry name" value="MFS_dom"/>
</dbReference>
<dbReference type="Pfam" id="PF00083">
    <property type="entry name" value="Sugar_tr"/>
    <property type="match status" value="1"/>
</dbReference>
<feature type="transmembrane region" description="Helical" evidence="10">
    <location>
        <begin position="423"/>
        <end position="447"/>
    </location>
</feature>
<dbReference type="OrthoDB" id="4142200at2759"/>
<gene>
    <name evidence="12" type="ORF">MARPO_0002s0113</name>
</gene>
<protein>
    <recommendedName>
        <fullName evidence="11">Major facilitator superfamily (MFS) profile domain-containing protein</fullName>
    </recommendedName>
</protein>
<dbReference type="SUPFAM" id="SSF103473">
    <property type="entry name" value="MFS general substrate transporter"/>
    <property type="match status" value="1"/>
</dbReference>
<dbReference type="Gramene" id="Mp1g27650.1">
    <property type="protein sequence ID" value="Mp1g27650.1.cds"/>
    <property type="gene ID" value="Mp1g27650"/>
</dbReference>
<sequence>MATQTAVTKGGGGDAMNKKRYEGRLTPYVLCTVAVATCLSLAGGYQINIAGGVSAMDSFLKEFFPDVYRGRRSKNNYCRYEDQFLQFYTSSLYLAALLSCITTPYPSRVWGRRKTILLSGIIFMVGTCIGAGALNIGMLLSGRILQGLAIGMSVQIAPVYIAEMAPAHARGALMGTIEVSFSFGIFAAGITSYKAETIDPWGWRLALGMAGVPGMVWLLGGIFLPDTPASTLQRGYPEKAREILERIRGTPDVDLEFQHITEAVHKAHSVTFDFRALTQRRYRPQMIVGVCIPFFFQMTGANAVSFYAPVFFRSMGLGAKSSLYSNAIIGGVKVMSAALAVRFVDRWGRKNLLYEGGIQMFVSLITIGALLQYQLDLHDPPSRVVAICVVVVFCVYVSGFTWSWSSLAMVIPGEIFPLEIRSAAMSLNGFCLYIVGFNIAQWFYVILCGMRFGIFYFFAFWIAVMTIFVFALVPETKGVGLERTPVLFEQHWFWRRFVPSSLEAQQTKVQDNL</sequence>
<evidence type="ECO:0000256" key="9">
    <source>
        <dbReference type="RuleBase" id="RU003346"/>
    </source>
</evidence>